<gene>
    <name evidence="3" type="ORF">LE_TR6324_c0_g1_i1_g.23015</name>
</gene>
<dbReference type="AlphaFoldDB" id="A0A1J3GB18"/>
<evidence type="ECO:0000256" key="1">
    <source>
        <dbReference type="ARBA" id="ARBA00023027"/>
    </source>
</evidence>
<organism evidence="3">
    <name type="scientific">Noccaea caerulescens</name>
    <name type="common">Alpine penny-cress</name>
    <name type="synonym">Thlaspi caerulescens</name>
    <dbReference type="NCBI Taxonomy" id="107243"/>
    <lineage>
        <taxon>Eukaryota</taxon>
        <taxon>Viridiplantae</taxon>
        <taxon>Streptophyta</taxon>
        <taxon>Embryophyta</taxon>
        <taxon>Tracheophyta</taxon>
        <taxon>Spermatophyta</taxon>
        <taxon>Magnoliopsida</taxon>
        <taxon>eudicotyledons</taxon>
        <taxon>Gunneridae</taxon>
        <taxon>Pentapetalae</taxon>
        <taxon>rosids</taxon>
        <taxon>malvids</taxon>
        <taxon>Brassicales</taxon>
        <taxon>Brassicaceae</taxon>
        <taxon>Coluteocarpeae</taxon>
        <taxon>Noccaea</taxon>
    </lineage>
</organism>
<dbReference type="GO" id="GO:0007165">
    <property type="term" value="P:signal transduction"/>
    <property type="evidence" value="ECO:0007669"/>
    <property type="project" value="InterPro"/>
</dbReference>
<name>A0A1J3GB18_NOCCA</name>
<reference evidence="3" key="1">
    <citation type="submission" date="2016-07" db="EMBL/GenBank/DDBJ databases">
        <title>De novo transcriptome assembly of four accessions of the metal hyperaccumulator plant Noccaea caerulescens.</title>
        <authorList>
            <person name="Blande D."/>
            <person name="Halimaa P."/>
            <person name="Tervahauta A.I."/>
            <person name="Aarts M.G."/>
            <person name="Karenlampi S.O."/>
        </authorList>
    </citation>
    <scope>NUCLEOTIDE SEQUENCE</scope>
</reference>
<dbReference type="Pfam" id="PF01582">
    <property type="entry name" value="TIR"/>
    <property type="match status" value="1"/>
</dbReference>
<protein>
    <submittedName>
        <fullName evidence="3">Disease resistance protein RPS6</fullName>
    </submittedName>
</protein>
<keyword evidence="1" id="KW-0520">NAD</keyword>
<dbReference type="SMART" id="SM00255">
    <property type="entry name" value="TIR"/>
    <property type="match status" value="1"/>
</dbReference>
<evidence type="ECO:0000313" key="3">
    <source>
        <dbReference type="EMBL" id="JAU52862.1"/>
    </source>
</evidence>
<dbReference type="Gene3D" id="3.40.50.10140">
    <property type="entry name" value="Toll/interleukin-1 receptor homology (TIR) domain"/>
    <property type="match status" value="1"/>
</dbReference>
<dbReference type="SUPFAM" id="SSF52200">
    <property type="entry name" value="Toll/Interleukin receptor TIR domain"/>
    <property type="match status" value="1"/>
</dbReference>
<dbReference type="InterPro" id="IPR000157">
    <property type="entry name" value="TIR_dom"/>
</dbReference>
<dbReference type="EMBL" id="GEVL01024479">
    <property type="protein sequence ID" value="JAU52862.1"/>
    <property type="molecule type" value="Transcribed_RNA"/>
</dbReference>
<evidence type="ECO:0000259" key="2">
    <source>
        <dbReference type="PROSITE" id="PS50104"/>
    </source>
</evidence>
<feature type="domain" description="TIR" evidence="2">
    <location>
        <begin position="6"/>
        <end position="119"/>
    </location>
</feature>
<dbReference type="PANTHER" id="PTHR32009">
    <property type="entry name" value="TMV RESISTANCE PROTEIN N-LIKE"/>
    <property type="match status" value="1"/>
</dbReference>
<proteinExistence type="predicted"/>
<dbReference type="InterPro" id="IPR035897">
    <property type="entry name" value="Toll_tir_struct_dom_sf"/>
</dbReference>
<dbReference type="PANTHER" id="PTHR32009:SF115">
    <property type="entry name" value="RPP1-LIKE DISEASE RESISTANCE PROTEIN-RELATED"/>
    <property type="match status" value="1"/>
</dbReference>
<sequence>MCSSSRLYDVFPSFSGEDIRKTFLSHLLKELDRKLISVFKDSEIQRSHSIAPELVQAIRGSKIAVVVFSNKYASSSWCLKELLEIVKCKEEFGSSGDTHFLRLGSFSYQETNRRLWRSL</sequence>
<dbReference type="PROSITE" id="PS50104">
    <property type="entry name" value="TIR"/>
    <property type="match status" value="1"/>
</dbReference>
<accession>A0A1J3GB18</accession>